<dbReference type="EMBL" id="NEVH01002148">
    <property type="protein sequence ID" value="PNF42475.1"/>
    <property type="molecule type" value="Genomic_DNA"/>
</dbReference>
<evidence type="ECO:0000313" key="2">
    <source>
        <dbReference type="Proteomes" id="UP000235965"/>
    </source>
</evidence>
<protein>
    <submittedName>
        <fullName evidence="1">Uncharacterized protein</fullName>
    </submittedName>
</protein>
<dbReference type="AlphaFoldDB" id="A0A2J7RNR4"/>
<proteinExistence type="predicted"/>
<evidence type="ECO:0000313" key="1">
    <source>
        <dbReference type="EMBL" id="PNF42475.1"/>
    </source>
</evidence>
<reference evidence="1 2" key="1">
    <citation type="submission" date="2017-12" db="EMBL/GenBank/DDBJ databases">
        <title>Hemimetabolous genomes reveal molecular basis of termite eusociality.</title>
        <authorList>
            <person name="Harrison M.C."/>
            <person name="Jongepier E."/>
            <person name="Robertson H.M."/>
            <person name="Arning N."/>
            <person name="Bitard-Feildel T."/>
            <person name="Chao H."/>
            <person name="Childers C.P."/>
            <person name="Dinh H."/>
            <person name="Doddapaneni H."/>
            <person name="Dugan S."/>
            <person name="Gowin J."/>
            <person name="Greiner C."/>
            <person name="Han Y."/>
            <person name="Hu H."/>
            <person name="Hughes D.S.T."/>
            <person name="Huylmans A.-K."/>
            <person name="Kemena C."/>
            <person name="Kremer L.P.M."/>
            <person name="Lee S.L."/>
            <person name="Lopez-Ezquerra A."/>
            <person name="Mallet L."/>
            <person name="Monroy-Kuhn J.M."/>
            <person name="Moser A."/>
            <person name="Murali S.C."/>
            <person name="Muzny D.M."/>
            <person name="Otani S."/>
            <person name="Piulachs M.-D."/>
            <person name="Poelchau M."/>
            <person name="Qu J."/>
            <person name="Schaub F."/>
            <person name="Wada-Katsumata A."/>
            <person name="Worley K.C."/>
            <person name="Xie Q."/>
            <person name="Ylla G."/>
            <person name="Poulsen M."/>
            <person name="Gibbs R.A."/>
            <person name="Schal C."/>
            <person name="Richards S."/>
            <person name="Belles X."/>
            <person name="Korb J."/>
            <person name="Bornberg-Bauer E."/>
        </authorList>
    </citation>
    <scope>NUCLEOTIDE SEQUENCE [LARGE SCALE GENOMIC DNA]</scope>
    <source>
        <tissue evidence="1">Whole body</tissue>
    </source>
</reference>
<name>A0A2J7RNR4_9NEOP</name>
<keyword evidence="2" id="KW-1185">Reference proteome</keyword>
<accession>A0A2J7RNR4</accession>
<dbReference type="InParanoid" id="A0A2J7RNR4"/>
<dbReference type="Proteomes" id="UP000235965">
    <property type="component" value="Unassembled WGS sequence"/>
</dbReference>
<sequence length="68" mass="7644">MVMTVKSMGYNTVQFRKNRCFAGTYTSIFGNKAELRVSQAKTQQKQVTCFNPDVGGDMFLQAVRLMLG</sequence>
<organism evidence="1 2">
    <name type="scientific">Cryptotermes secundus</name>
    <dbReference type="NCBI Taxonomy" id="105785"/>
    <lineage>
        <taxon>Eukaryota</taxon>
        <taxon>Metazoa</taxon>
        <taxon>Ecdysozoa</taxon>
        <taxon>Arthropoda</taxon>
        <taxon>Hexapoda</taxon>
        <taxon>Insecta</taxon>
        <taxon>Pterygota</taxon>
        <taxon>Neoptera</taxon>
        <taxon>Polyneoptera</taxon>
        <taxon>Dictyoptera</taxon>
        <taxon>Blattodea</taxon>
        <taxon>Blattoidea</taxon>
        <taxon>Termitoidae</taxon>
        <taxon>Kalotermitidae</taxon>
        <taxon>Cryptotermitinae</taxon>
        <taxon>Cryptotermes</taxon>
    </lineage>
</organism>
<gene>
    <name evidence="1" type="ORF">B7P43_G08748</name>
</gene>
<comment type="caution">
    <text evidence="1">The sequence shown here is derived from an EMBL/GenBank/DDBJ whole genome shotgun (WGS) entry which is preliminary data.</text>
</comment>